<accession>A0ABS1KPT3</accession>
<dbReference type="InterPro" id="IPR017101">
    <property type="entry name" value="P-loop_ATP/GTP-bd_All4644_prd"/>
</dbReference>
<dbReference type="Gene3D" id="3.40.50.300">
    <property type="entry name" value="P-loop containing nucleotide triphosphate hydrolases"/>
    <property type="match status" value="1"/>
</dbReference>
<dbReference type="EMBL" id="JAERRB010000003">
    <property type="protein sequence ID" value="MBL0741465.1"/>
    <property type="molecule type" value="Genomic_DNA"/>
</dbReference>
<name>A0ABS1KPT3_9BACT</name>
<evidence type="ECO:0000313" key="1">
    <source>
        <dbReference type="EMBL" id="MBL0741465.1"/>
    </source>
</evidence>
<dbReference type="InterPro" id="IPR027417">
    <property type="entry name" value="P-loop_NTPase"/>
</dbReference>
<sequence>MELIMIMGIPASGKSTFCKARLFNTHVRVSLDLLNTRNKQRQLMALCFAMQQRMVLDNTNVSAAERAAHITDAKTNGFAVKGYYFESRLADCLERNARREGKEKIDPVGVIAKHKELELPAFAEGFDELYYVTLTDNTFTINPWNNEV</sequence>
<keyword evidence="2" id="KW-1185">Reference proteome</keyword>
<protein>
    <submittedName>
        <fullName evidence="1">AAA family ATPase</fullName>
    </submittedName>
</protein>
<organism evidence="1 2">
    <name type="scientific">Chryseolinea lacunae</name>
    <dbReference type="NCBI Taxonomy" id="2801331"/>
    <lineage>
        <taxon>Bacteria</taxon>
        <taxon>Pseudomonadati</taxon>
        <taxon>Bacteroidota</taxon>
        <taxon>Cytophagia</taxon>
        <taxon>Cytophagales</taxon>
        <taxon>Fulvivirgaceae</taxon>
        <taxon>Chryseolinea</taxon>
    </lineage>
</organism>
<comment type="caution">
    <text evidence="1">The sequence shown here is derived from an EMBL/GenBank/DDBJ whole genome shotgun (WGS) entry which is preliminary data.</text>
</comment>
<dbReference type="PIRSF" id="PIRSF037081">
    <property type="entry name" value="P-loop_All4644_prd"/>
    <property type="match status" value="1"/>
</dbReference>
<reference evidence="1 2" key="1">
    <citation type="submission" date="2021-01" db="EMBL/GenBank/DDBJ databases">
        <title>Chryseolinea sp. Jin1 Genome sequencing and assembly.</title>
        <authorList>
            <person name="Kim I."/>
        </authorList>
    </citation>
    <scope>NUCLEOTIDE SEQUENCE [LARGE SCALE GENOMIC DNA]</scope>
    <source>
        <strain evidence="1 2">Jin1</strain>
    </source>
</reference>
<proteinExistence type="predicted"/>
<dbReference type="SUPFAM" id="SSF52540">
    <property type="entry name" value="P-loop containing nucleoside triphosphate hydrolases"/>
    <property type="match status" value="1"/>
</dbReference>
<dbReference type="PANTHER" id="PTHR12083:SF9">
    <property type="entry name" value="BIFUNCTIONAL POLYNUCLEOTIDE PHOSPHATASE_KINASE"/>
    <property type="match status" value="1"/>
</dbReference>
<dbReference type="RefSeq" id="WP_202008845.1">
    <property type="nucleotide sequence ID" value="NZ_JAERRB010000003.1"/>
</dbReference>
<evidence type="ECO:0000313" key="2">
    <source>
        <dbReference type="Proteomes" id="UP000613030"/>
    </source>
</evidence>
<dbReference type="PANTHER" id="PTHR12083">
    <property type="entry name" value="BIFUNCTIONAL POLYNUCLEOTIDE PHOSPHATASE/KINASE"/>
    <property type="match status" value="1"/>
</dbReference>
<dbReference type="Pfam" id="PF13671">
    <property type="entry name" value="AAA_33"/>
    <property type="match status" value="1"/>
</dbReference>
<gene>
    <name evidence="1" type="ORF">JI741_09550</name>
</gene>
<dbReference type="Proteomes" id="UP000613030">
    <property type="component" value="Unassembled WGS sequence"/>
</dbReference>